<evidence type="ECO:0000259" key="1">
    <source>
        <dbReference type="Pfam" id="PF06985"/>
    </source>
</evidence>
<dbReference type="EMBL" id="CABFOC020000038">
    <property type="protein sequence ID" value="CAH0050705.1"/>
    <property type="molecule type" value="Genomic_DNA"/>
</dbReference>
<dbReference type="Proteomes" id="UP000775872">
    <property type="component" value="Unassembled WGS sequence"/>
</dbReference>
<protein>
    <recommendedName>
        <fullName evidence="1">Heterokaryon incompatibility domain-containing protein</fullName>
    </recommendedName>
</protein>
<evidence type="ECO:0000313" key="2">
    <source>
        <dbReference type="EMBL" id="CAH0050705.1"/>
    </source>
</evidence>
<keyword evidence="3" id="KW-1185">Reference proteome</keyword>
<organism evidence="2 3">
    <name type="scientific">Clonostachys solani</name>
    <dbReference type="NCBI Taxonomy" id="160281"/>
    <lineage>
        <taxon>Eukaryota</taxon>
        <taxon>Fungi</taxon>
        <taxon>Dikarya</taxon>
        <taxon>Ascomycota</taxon>
        <taxon>Pezizomycotina</taxon>
        <taxon>Sordariomycetes</taxon>
        <taxon>Hypocreomycetidae</taxon>
        <taxon>Hypocreales</taxon>
        <taxon>Bionectriaceae</taxon>
        <taxon>Clonostachys</taxon>
    </lineage>
</organism>
<accession>A0A9N9Z8E2</accession>
<proteinExistence type="predicted"/>
<reference evidence="2" key="1">
    <citation type="submission" date="2021-10" db="EMBL/GenBank/DDBJ databases">
        <authorList>
            <person name="Piombo E."/>
        </authorList>
    </citation>
    <scope>NUCLEOTIDE SEQUENCE</scope>
</reference>
<sequence>MAEMREQALYGDLDTSVPEIRLLALLPSPQPNAPLVGQLQVVSLHSPPPYESLSYAWGAPEFTEPIVINEQTRFVTPNLDSALRALRHEEIPRLLWIDAICINQRSPQERGHQVTLMRTIYSQCERDLLWLGPNTHVEQTDYINPSEDQLGEGMRLMRCIADKDMSVLGVMGHKWAAYQTKWRERWLRSLKRQQSENDVPDAELAARIEQTEAELSSAANDSDSAWLLSYAEQTALHQILTFPTVWNRLWVMQELSLAPKIHLVGGRHTLDWDIISGFLGDTPYADAFHATYSHNTVQSCVGRIFENVQKIDHQRRIMKEITAGHRESKLMDVLARFRDTQSSDPRDKIYGLLGLVSGETNIEISYELTPQQVFTSVTAAIINETGNLDTICQRPWTSNTGFTSFTDAQEGSTGQDKLPSWAADFSKGGQIHLFAQRSIFQAGRPSCKVPCHVMNGSVLHTKGTVLGRIGPILQQDSVESPQQGADSTWTALEWLKLYLGYDVLAASELDHPYVTGETAFTAFWRTMVVDCAAYPMTRLTKDQVEEEDSAIRSKWLQKLNESTGPETKPSHDGDSFINPGIHTMWMRITSDWVFSITTNGLYVLIMPPAKEGDIIVCLDGGKVPVVLRPLEETSGGEKKRYQFINVAYVHGLMDFGTGDSTTLREKLGLEDQEFWLV</sequence>
<gene>
    <name evidence="2" type="ORF">CSOL1703_00013944</name>
</gene>
<feature type="domain" description="Heterokaryon incompatibility" evidence="1">
    <location>
        <begin position="50"/>
        <end position="254"/>
    </location>
</feature>
<name>A0A9N9Z8E2_9HYPO</name>
<evidence type="ECO:0000313" key="3">
    <source>
        <dbReference type="Proteomes" id="UP000775872"/>
    </source>
</evidence>
<dbReference type="PANTHER" id="PTHR24148">
    <property type="entry name" value="ANKYRIN REPEAT DOMAIN-CONTAINING PROTEIN 39 HOMOLOG-RELATED"/>
    <property type="match status" value="1"/>
</dbReference>
<dbReference type="InterPro" id="IPR010730">
    <property type="entry name" value="HET"/>
</dbReference>
<dbReference type="OrthoDB" id="3477286at2759"/>
<dbReference type="AlphaFoldDB" id="A0A9N9Z8E2"/>
<dbReference type="InterPro" id="IPR052895">
    <property type="entry name" value="HetReg/Transcr_Mod"/>
</dbReference>
<comment type="caution">
    <text evidence="2">The sequence shown here is derived from an EMBL/GenBank/DDBJ whole genome shotgun (WGS) entry which is preliminary data.</text>
</comment>
<dbReference type="PANTHER" id="PTHR24148:SF77">
    <property type="entry name" value="HETEROKARYON INCOMPATIBILITY DOMAIN-CONTAINING PROTEIN"/>
    <property type="match status" value="1"/>
</dbReference>
<dbReference type="Pfam" id="PF06985">
    <property type="entry name" value="HET"/>
    <property type="match status" value="1"/>
</dbReference>